<keyword evidence="3 10" id="KW-0055">Arginine biosynthesis</keyword>
<protein>
    <recommendedName>
        <fullName evidence="10">Arginine biosynthesis bifunctional protein ArgJ</fullName>
    </recommendedName>
    <domain>
        <recommendedName>
            <fullName evidence="10">Glutamate N-acetyltransferase</fullName>
            <ecNumber evidence="10">2.3.1.35</ecNumber>
        </recommendedName>
        <alternativeName>
            <fullName evidence="10">Ornithine acetyltransferase</fullName>
            <shortName evidence="10">OATase</shortName>
        </alternativeName>
        <alternativeName>
            <fullName evidence="10">Ornithine transacetylase</fullName>
        </alternativeName>
    </domain>
    <domain>
        <recommendedName>
            <fullName evidence="10">Amino-acid acetyltransferase</fullName>
            <ecNumber evidence="10">2.3.1.1</ecNumber>
        </recommendedName>
        <alternativeName>
            <fullName evidence="10">N-acetylglutamate synthase</fullName>
            <shortName evidence="10">AGSase</shortName>
        </alternativeName>
    </domain>
    <component>
        <recommendedName>
            <fullName evidence="10">Arginine biosynthesis bifunctional protein ArgJ alpha chain</fullName>
        </recommendedName>
    </component>
    <component>
        <recommendedName>
            <fullName evidence="10">Arginine biosynthesis bifunctional protein ArgJ beta chain</fullName>
        </recommendedName>
    </component>
</protein>
<accession>A0A0S6U8T7</accession>
<dbReference type="GO" id="GO:0006526">
    <property type="term" value="P:L-arginine biosynthetic process"/>
    <property type="evidence" value="ECO:0007669"/>
    <property type="project" value="UniProtKB-UniRule"/>
</dbReference>
<proteinExistence type="inferred from homology"/>
<feature type="binding site" evidence="10">
    <location>
        <position position="186"/>
    </location>
    <ligand>
        <name>substrate</name>
    </ligand>
</feature>
<keyword evidence="4 10" id="KW-0028">Amino-acid biosynthesis</keyword>
<dbReference type="EMBL" id="DF238840">
    <property type="protein sequence ID" value="GAF25521.1"/>
    <property type="molecule type" value="Genomic_DNA"/>
</dbReference>
<evidence type="ECO:0000313" key="11">
    <source>
        <dbReference type="EMBL" id="GAF25521.1"/>
    </source>
</evidence>
<feature type="active site" description="Nucleophile" evidence="10">
    <location>
        <position position="223"/>
    </location>
</feature>
<dbReference type="GO" id="GO:0004358">
    <property type="term" value="F:L-glutamate N-acetyltransferase activity, acting on acetyl-L-ornithine as donor"/>
    <property type="evidence" value="ECO:0007669"/>
    <property type="project" value="UniProtKB-UniRule"/>
</dbReference>
<comment type="catalytic activity">
    <reaction evidence="10">
        <text>L-glutamate + acetyl-CoA = N-acetyl-L-glutamate + CoA + H(+)</text>
        <dbReference type="Rhea" id="RHEA:24292"/>
        <dbReference type="ChEBI" id="CHEBI:15378"/>
        <dbReference type="ChEBI" id="CHEBI:29985"/>
        <dbReference type="ChEBI" id="CHEBI:44337"/>
        <dbReference type="ChEBI" id="CHEBI:57287"/>
        <dbReference type="ChEBI" id="CHEBI:57288"/>
        <dbReference type="EC" id="2.3.1.1"/>
    </reaction>
</comment>
<feature type="binding site" evidence="10">
    <location>
        <position position="438"/>
    </location>
    <ligand>
        <name>substrate</name>
    </ligand>
</feature>
<dbReference type="CDD" id="cd02152">
    <property type="entry name" value="OAT"/>
    <property type="match status" value="1"/>
</dbReference>
<feature type="site" description="Involved in the stabilization of negative charge on the oxyanion by the formation of the oxyanion hole" evidence="10">
    <location>
        <position position="149"/>
    </location>
</feature>
<dbReference type="NCBIfam" id="NF003802">
    <property type="entry name" value="PRK05388.1"/>
    <property type="match status" value="1"/>
</dbReference>
<comment type="catalytic activity">
    <reaction evidence="9 10">
        <text>N(2)-acetyl-L-ornithine + L-glutamate = N-acetyl-L-glutamate + L-ornithine</text>
        <dbReference type="Rhea" id="RHEA:15349"/>
        <dbReference type="ChEBI" id="CHEBI:29985"/>
        <dbReference type="ChEBI" id="CHEBI:44337"/>
        <dbReference type="ChEBI" id="CHEBI:46911"/>
        <dbReference type="ChEBI" id="CHEBI:57805"/>
        <dbReference type="EC" id="2.3.1.35"/>
    </reaction>
</comment>
<feature type="site" description="Involved in the stabilization of negative charge on the oxyanion by the formation of the oxyanion hole" evidence="10">
    <location>
        <position position="150"/>
    </location>
</feature>
<evidence type="ECO:0000256" key="6">
    <source>
        <dbReference type="ARBA" id="ARBA00022813"/>
    </source>
</evidence>
<dbReference type="AlphaFoldDB" id="A0A0S6U8T7"/>
<keyword evidence="8 10" id="KW-0012">Acyltransferase</keyword>
<feature type="binding site" evidence="10">
    <location>
        <position position="433"/>
    </location>
    <ligand>
        <name>substrate</name>
    </ligand>
</feature>
<dbReference type="PANTHER" id="PTHR23100:SF0">
    <property type="entry name" value="ARGININE BIOSYNTHESIS BIFUNCTIONAL PROTEIN ARGJ, MITOCHONDRIAL"/>
    <property type="match status" value="1"/>
</dbReference>
<dbReference type="HAMAP" id="MF_01106">
    <property type="entry name" value="ArgJ"/>
    <property type="match status" value="1"/>
</dbReference>
<dbReference type="Proteomes" id="UP000063718">
    <property type="component" value="Unassembled WGS sequence"/>
</dbReference>
<dbReference type="FunFam" id="3.10.20.340:FF:000001">
    <property type="entry name" value="Arginine biosynthesis bifunctional protein ArgJ, chloroplastic"/>
    <property type="match status" value="1"/>
</dbReference>
<dbReference type="InterPro" id="IPR016117">
    <property type="entry name" value="ArgJ-like_dom_sf"/>
</dbReference>
<evidence type="ECO:0000256" key="9">
    <source>
        <dbReference type="ARBA" id="ARBA00049439"/>
    </source>
</evidence>
<name>A0A0S6U8T7_NEOTH</name>
<organism evidence="11">
    <name type="scientific">Moorella thermoacetica Y72</name>
    <dbReference type="NCBI Taxonomy" id="1325331"/>
    <lineage>
        <taxon>Bacteria</taxon>
        <taxon>Bacillati</taxon>
        <taxon>Bacillota</taxon>
        <taxon>Clostridia</taxon>
        <taxon>Neomoorellales</taxon>
        <taxon>Neomoorellaceae</taxon>
        <taxon>Neomoorella</taxon>
    </lineage>
</organism>
<feature type="chain" id="PRO_5023443534" description="Arginine biosynthesis bifunctional protein ArgJ alpha chain" evidence="10">
    <location>
        <begin position="1"/>
        <end position="222"/>
    </location>
</feature>
<dbReference type="InterPro" id="IPR042195">
    <property type="entry name" value="ArgJ_beta_C"/>
</dbReference>
<dbReference type="GO" id="GO:0006592">
    <property type="term" value="P:ornithine biosynthetic process"/>
    <property type="evidence" value="ECO:0007669"/>
    <property type="project" value="TreeGrafter"/>
</dbReference>
<evidence type="ECO:0000256" key="10">
    <source>
        <dbReference type="HAMAP-Rule" id="MF_01106"/>
    </source>
</evidence>
<evidence type="ECO:0000256" key="5">
    <source>
        <dbReference type="ARBA" id="ARBA00022679"/>
    </source>
</evidence>
<feature type="binding site" evidence="10">
    <location>
        <position position="307"/>
    </location>
    <ligand>
        <name>substrate</name>
    </ligand>
</feature>
<gene>
    <name evidence="10" type="primary">argJ</name>
    <name evidence="11" type="ORF">MTY_0856</name>
</gene>
<dbReference type="SUPFAM" id="SSF56266">
    <property type="entry name" value="DmpA/ArgJ-like"/>
    <property type="match status" value="1"/>
</dbReference>
<feature type="site" description="Cleavage; by autolysis" evidence="10">
    <location>
        <begin position="222"/>
        <end position="223"/>
    </location>
</feature>
<sequence>MRFPGDHGPGSTRIMSINTGDQALHIPYMEEETMTQDFQPVAGGITAPRGFLAAGIHAGLKKEKLDLALIVSEVPATAAAVYTRNRVKAAPLRVTAEHLKAGLARAIVANSGYANACTGERGYRDAREMAVVTAGAVGCEPWQVVVASTGVIGVPLPMDKVTAGIQAAAARLAVEGGRDAAAAIMTTDTRIKEIAIQLPLGGETVTIAGIAKGSGMIHPNMGTMLCFLTTDAAIEQEDLEQALRVVVDRTFNMVTVDGDTSTNDMAVILANGCAGNAPLTIEEHAAFRSGLEYVCRYLARLIARDGEGASKLITVEVYGAASEVEARQVARSVAGSNLVKSAIFGADANWGRIICAAGYSGAEIDPDKIDIYLESHAGREQMAAGGEPLPFSEAKAAAILAEEEITIILDLNRGRAAATAWGCDLTYDYVKINASYRT</sequence>
<comment type="function">
    <text evidence="10">Catalyzes two activities which are involved in the cyclic version of arginine biosynthesis: the synthesis of N-acetylglutamate from glutamate and acetyl-CoA as the acetyl donor, and of ornithine by transacetylation between N(2)-acetylornithine and glutamate.</text>
</comment>
<reference evidence="11" key="1">
    <citation type="journal article" date="2014" name="Gene">
        <title>Genome-guided analysis of transformation efficiency and carbon dioxide assimilation by Moorella thermoacetica Y72.</title>
        <authorList>
            <person name="Tsukahara K."/>
            <person name="Kita A."/>
            <person name="Nakashimada Y."/>
            <person name="Hoshino T."/>
            <person name="Murakami K."/>
        </authorList>
    </citation>
    <scope>NUCLEOTIDE SEQUENCE [LARGE SCALE GENOMIC DNA]</scope>
    <source>
        <strain evidence="11">Y72</strain>
    </source>
</reference>
<dbReference type="GO" id="GO:0004042">
    <property type="term" value="F:L-glutamate N-acetyltransferase activity"/>
    <property type="evidence" value="ECO:0007669"/>
    <property type="project" value="UniProtKB-UniRule"/>
</dbReference>
<feature type="binding site" evidence="10">
    <location>
        <position position="223"/>
    </location>
    <ligand>
        <name>substrate</name>
    </ligand>
</feature>
<feature type="binding site" evidence="10">
    <location>
        <position position="212"/>
    </location>
    <ligand>
        <name>substrate</name>
    </ligand>
</feature>
<dbReference type="GO" id="GO:0005737">
    <property type="term" value="C:cytoplasm"/>
    <property type="evidence" value="ECO:0007669"/>
    <property type="project" value="UniProtKB-SubCell"/>
</dbReference>
<dbReference type="EC" id="2.3.1.1" evidence="10"/>
<comment type="subcellular location">
    <subcellularLocation>
        <location evidence="10">Cytoplasm</location>
    </subcellularLocation>
</comment>
<evidence type="ECO:0000256" key="3">
    <source>
        <dbReference type="ARBA" id="ARBA00022571"/>
    </source>
</evidence>
<keyword evidence="7 10" id="KW-0511">Multifunctional enzyme</keyword>
<comment type="pathway">
    <text evidence="10">Amino-acid biosynthesis; L-arginine biosynthesis; L-ornithine and N-acetyl-L-glutamate from L-glutamate and N(2)-acetyl-L-ornithine (cyclic): step 1/1.</text>
</comment>
<dbReference type="NCBIfam" id="TIGR00120">
    <property type="entry name" value="ArgJ"/>
    <property type="match status" value="1"/>
</dbReference>
<dbReference type="PANTHER" id="PTHR23100">
    <property type="entry name" value="ARGININE BIOSYNTHESIS BIFUNCTIONAL PROTEIN ARGJ"/>
    <property type="match status" value="1"/>
</dbReference>
<keyword evidence="5 10" id="KW-0808">Transferase</keyword>
<keyword evidence="10" id="KW-0963">Cytoplasm</keyword>
<evidence type="ECO:0000256" key="1">
    <source>
        <dbReference type="ARBA" id="ARBA00006774"/>
    </source>
</evidence>
<evidence type="ECO:0000256" key="2">
    <source>
        <dbReference type="ARBA" id="ARBA00011475"/>
    </source>
</evidence>
<dbReference type="InterPro" id="IPR002813">
    <property type="entry name" value="Arg_biosynth_ArgJ"/>
</dbReference>
<keyword evidence="6 10" id="KW-0068">Autocatalytic cleavage</keyword>
<evidence type="ECO:0000256" key="4">
    <source>
        <dbReference type="ARBA" id="ARBA00022605"/>
    </source>
</evidence>
<dbReference type="FunFam" id="3.60.70.12:FF:000001">
    <property type="entry name" value="Arginine biosynthesis bifunctional protein ArgJ, chloroplastic"/>
    <property type="match status" value="1"/>
</dbReference>
<dbReference type="EC" id="2.3.1.35" evidence="10"/>
<evidence type="ECO:0000256" key="7">
    <source>
        <dbReference type="ARBA" id="ARBA00023268"/>
    </source>
</evidence>
<feature type="chain" id="PRO_5023443533" description="Arginine biosynthesis bifunctional protein ArgJ beta chain" evidence="10">
    <location>
        <begin position="223"/>
        <end position="438"/>
    </location>
</feature>
<dbReference type="Gene3D" id="3.60.70.12">
    <property type="entry name" value="L-amino peptidase D-ALA esterase/amidase"/>
    <property type="match status" value="1"/>
</dbReference>
<dbReference type="Gene3D" id="3.10.20.340">
    <property type="entry name" value="ArgJ beta chain, C-terminal domain"/>
    <property type="match status" value="1"/>
</dbReference>
<dbReference type="UniPathway" id="UPA00068">
    <property type="reaction ID" value="UER00106"/>
</dbReference>
<comment type="similarity">
    <text evidence="1 10">Belongs to the ArgJ family.</text>
</comment>
<comment type="pathway">
    <text evidence="10">Amino-acid biosynthesis; L-arginine biosynthesis; N(2)-acetyl-L-ornithine from L-glutamate: step 1/4.</text>
</comment>
<dbReference type="Pfam" id="PF01960">
    <property type="entry name" value="ArgJ"/>
    <property type="match status" value="1"/>
</dbReference>
<comment type="subunit">
    <text evidence="2 10">Heterotetramer of two alpha and two beta chains.</text>
</comment>
<evidence type="ECO:0000256" key="8">
    <source>
        <dbReference type="ARBA" id="ARBA00023315"/>
    </source>
</evidence>